<dbReference type="Proteomes" id="UP000887222">
    <property type="component" value="Unassembled WGS sequence"/>
</dbReference>
<evidence type="ECO:0000313" key="2">
    <source>
        <dbReference type="EMBL" id="GIZ50245.1"/>
    </source>
</evidence>
<keyword evidence="3" id="KW-1185">Reference proteome</keyword>
<feature type="compositionally biased region" description="Gly residues" evidence="1">
    <location>
        <begin position="86"/>
        <end position="100"/>
    </location>
</feature>
<comment type="caution">
    <text evidence="2">The sequence shown here is derived from an EMBL/GenBank/DDBJ whole genome shotgun (WGS) entry which is preliminary data.</text>
</comment>
<sequence length="125" mass="11871">MRTAPTLCLAFGILLGGCDRGGDAASEVRQTKFPGQVTSGGLTSGEVMAQATPKHPAPPAANAPQEGVRGQAPAGSVSGTPSIPEGAGGTASGAQMGGTTPGAAATQAPPAPSGGTPGVPRQEGK</sequence>
<proteinExistence type="predicted"/>
<dbReference type="RefSeq" id="WP_220806421.1">
    <property type="nucleotide sequence ID" value="NZ_BPMK01000001.1"/>
</dbReference>
<name>A0ABQ4Q0D8_9BURK</name>
<feature type="region of interest" description="Disordered" evidence="1">
    <location>
        <begin position="19"/>
        <end position="125"/>
    </location>
</feature>
<reference evidence="2 3" key="1">
    <citation type="journal article" date="2022" name="Int. J. Syst. Evol. Microbiol.">
        <title>Noviherbaspirillum aridicola sp. nov., isolated from an arid soil in Pakistan.</title>
        <authorList>
            <person name="Khan I.U."/>
            <person name="Saqib M."/>
            <person name="Amin A."/>
            <person name="Hussain F."/>
            <person name="Li L."/>
            <person name="Liu Y.H."/>
            <person name="Fang B.Z."/>
            <person name="Ahmed I."/>
            <person name="Li W.J."/>
        </authorList>
    </citation>
    <scope>NUCLEOTIDE SEQUENCE [LARGE SCALE GENOMIC DNA]</scope>
    <source>
        <strain evidence="2 3">NCCP-691</strain>
    </source>
</reference>
<organism evidence="2 3">
    <name type="scientific">Noviherbaspirillum aridicola</name>
    <dbReference type="NCBI Taxonomy" id="2849687"/>
    <lineage>
        <taxon>Bacteria</taxon>
        <taxon>Pseudomonadati</taxon>
        <taxon>Pseudomonadota</taxon>
        <taxon>Betaproteobacteria</taxon>
        <taxon>Burkholderiales</taxon>
        <taxon>Oxalobacteraceae</taxon>
        <taxon>Noviherbaspirillum</taxon>
    </lineage>
</organism>
<protein>
    <recommendedName>
        <fullName evidence="4">Lipoprotein</fullName>
    </recommendedName>
</protein>
<gene>
    <name evidence="2" type="ORF">NCCP691_02590</name>
</gene>
<accession>A0ABQ4Q0D8</accession>
<dbReference type="PROSITE" id="PS51257">
    <property type="entry name" value="PROKAR_LIPOPROTEIN"/>
    <property type="match status" value="1"/>
</dbReference>
<dbReference type="EMBL" id="BPMK01000001">
    <property type="protein sequence ID" value="GIZ50245.1"/>
    <property type="molecule type" value="Genomic_DNA"/>
</dbReference>
<evidence type="ECO:0008006" key="4">
    <source>
        <dbReference type="Google" id="ProtNLM"/>
    </source>
</evidence>
<evidence type="ECO:0000256" key="1">
    <source>
        <dbReference type="SAM" id="MobiDB-lite"/>
    </source>
</evidence>
<evidence type="ECO:0000313" key="3">
    <source>
        <dbReference type="Proteomes" id="UP000887222"/>
    </source>
</evidence>